<dbReference type="PANTHER" id="PTHR31692:SF4">
    <property type="entry name" value="EXPANSIN-LIKE A1-RELATED"/>
    <property type="match status" value="1"/>
</dbReference>
<feature type="chain" id="PRO_5042205598" evidence="1">
    <location>
        <begin position="20"/>
        <end position="174"/>
    </location>
</feature>
<dbReference type="GO" id="GO:0009506">
    <property type="term" value="C:plasmodesma"/>
    <property type="evidence" value="ECO:0007669"/>
    <property type="project" value="TreeGrafter"/>
</dbReference>
<name>A0AAD4T2V3_9MAGN</name>
<dbReference type="PANTHER" id="PTHR31692">
    <property type="entry name" value="EXPANSIN-B3"/>
    <property type="match status" value="1"/>
</dbReference>
<gene>
    <name evidence="2" type="ORF">MKW98_015303</name>
</gene>
<dbReference type="EMBL" id="JAJJMB010005545">
    <property type="protein sequence ID" value="KAI3938404.1"/>
    <property type="molecule type" value="Genomic_DNA"/>
</dbReference>
<keyword evidence="1" id="KW-0732">Signal</keyword>
<evidence type="ECO:0000313" key="3">
    <source>
        <dbReference type="Proteomes" id="UP001202328"/>
    </source>
</evidence>
<evidence type="ECO:0000256" key="1">
    <source>
        <dbReference type="SAM" id="SignalP"/>
    </source>
</evidence>
<proteinExistence type="predicted"/>
<evidence type="ECO:0000313" key="2">
    <source>
        <dbReference type="EMBL" id="KAI3938404.1"/>
    </source>
</evidence>
<accession>A0AAD4T2V3</accession>
<comment type="caution">
    <text evidence="2">The sequence shown here is derived from an EMBL/GenBank/DDBJ whole genome shotgun (WGS) entry which is preliminary data.</text>
</comment>
<feature type="signal peptide" evidence="1">
    <location>
        <begin position="1"/>
        <end position="19"/>
    </location>
</feature>
<reference evidence="2" key="1">
    <citation type="submission" date="2022-04" db="EMBL/GenBank/DDBJ databases">
        <title>A functionally conserved STORR gene fusion in Papaver species that diverged 16.8 million years ago.</title>
        <authorList>
            <person name="Catania T."/>
        </authorList>
    </citation>
    <scope>NUCLEOTIDE SEQUENCE</scope>
    <source>
        <strain evidence="2">S-188037</strain>
    </source>
</reference>
<sequence length="174" mass="19206">MALISVLFFIFLASPSVSAAPCNPLCLKKSKAGYFPLSKTTLTSGSCGYGSLAKGFNNGYITSGNLQEQNIMQRKSERAYISMAVKDKAKELLALKTVEVEYIRVPCEYKSHNVSVRVDESSKKPDRSTYIPLPRELSSPKLLKIKSGFHRITQIVVQNSCSVNLGSFWLTKSS</sequence>
<dbReference type="AlphaFoldDB" id="A0AAD4T2V3"/>
<protein>
    <submittedName>
        <fullName evidence="2">Uncharacterized protein</fullName>
    </submittedName>
</protein>
<dbReference type="Proteomes" id="UP001202328">
    <property type="component" value="Unassembled WGS sequence"/>
</dbReference>
<dbReference type="GO" id="GO:0009505">
    <property type="term" value="C:plant-type cell wall"/>
    <property type="evidence" value="ECO:0007669"/>
    <property type="project" value="TreeGrafter"/>
</dbReference>
<organism evidence="2 3">
    <name type="scientific">Papaver atlanticum</name>
    <dbReference type="NCBI Taxonomy" id="357466"/>
    <lineage>
        <taxon>Eukaryota</taxon>
        <taxon>Viridiplantae</taxon>
        <taxon>Streptophyta</taxon>
        <taxon>Embryophyta</taxon>
        <taxon>Tracheophyta</taxon>
        <taxon>Spermatophyta</taxon>
        <taxon>Magnoliopsida</taxon>
        <taxon>Ranunculales</taxon>
        <taxon>Papaveraceae</taxon>
        <taxon>Papaveroideae</taxon>
        <taxon>Papaver</taxon>
    </lineage>
</organism>
<keyword evidence="3" id="KW-1185">Reference proteome</keyword>